<feature type="compositionally biased region" description="Basic and acidic residues" evidence="1">
    <location>
        <begin position="251"/>
        <end position="262"/>
    </location>
</feature>
<keyword evidence="2" id="KW-0732">Signal</keyword>
<dbReference type="RefSeq" id="WP_041114335.1">
    <property type="nucleotide sequence ID" value="NZ_JARTHD010000042.1"/>
</dbReference>
<comment type="caution">
    <text evidence="3">The sequence shown here is derived from an EMBL/GenBank/DDBJ whole genome shotgun (WGS) entry which is preliminary data.</text>
</comment>
<dbReference type="Proteomes" id="UP000031982">
    <property type="component" value="Unassembled WGS sequence"/>
</dbReference>
<protein>
    <submittedName>
        <fullName evidence="3">Uncharacterized protein</fullName>
    </submittedName>
</protein>
<accession>A0ABR5AR36</accession>
<organism evidence="3 4">
    <name type="scientific">Bacillus badius</name>
    <dbReference type="NCBI Taxonomy" id="1455"/>
    <lineage>
        <taxon>Bacteria</taxon>
        <taxon>Bacillati</taxon>
        <taxon>Bacillota</taxon>
        <taxon>Bacilli</taxon>
        <taxon>Bacillales</taxon>
        <taxon>Bacillaceae</taxon>
        <taxon>Pseudobacillus</taxon>
    </lineage>
</organism>
<feature type="chain" id="PRO_5047248420" evidence="2">
    <location>
        <begin position="21"/>
        <end position="764"/>
    </location>
</feature>
<name>A0ABR5AR36_BACBA</name>
<evidence type="ECO:0000313" key="4">
    <source>
        <dbReference type="Proteomes" id="UP000031982"/>
    </source>
</evidence>
<proteinExistence type="predicted"/>
<reference evidence="3 4" key="1">
    <citation type="submission" date="2015-01" db="EMBL/GenBank/DDBJ databases">
        <title>Genome Assembly of Bacillus badius MTCC 1458.</title>
        <authorList>
            <person name="Verma A."/>
            <person name="Khatri I."/>
            <person name="Mual P."/>
            <person name="Subramanian S."/>
            <person name="Krishnamurthi S."/>
        </authorList>
    </citation>
    <scope>NUCLEOTIDE SEQUENCE [LARGE SCALE GENOMIC DNA]</scope>
    <source>
        <strain evidence="3 4">MTCC 1458</strain>
    </source>
</reference>
<sequence length="764" mass="86562">MKNKVILLLFILFFLLQPIAQTEAAISAYDPDIPLGNWKTPAFSQLFNVEHSAESNFIHTEDWKVEVDGRFAGNMMLMRPKTNNAMGLTFVHKNMLRQWGEAFNGNPAYVERETQPRNIESIHYSTTYQRYYSRDIARRSGAHIPTIQGSGEYTKWGHQIGIVKIKTTPFPKPNITGPATVKKGETVTYTISGEEFSPYEDWIKWKFNEGGTRLDDGQVYNNTFSKSVKVKFDNCGTKTLKLYVTDEVEREKSTTKTVKVEGCENDGGGSTPVDPNPDPDEPEGVPKPPDSGEQGGAGSAKGKAYWELRRANLNEESQVYVKSSFSINGNHYATRNPSHSVQFAGRTIQQSGAIQSAAPGRAVKGSNLNYSFQYEYTNYPIGWQCSQSGTDKEGNSICLNWTFNSNPDWSKGQTFRLSGSIPINHKQGDTIKNSSLDNILGQKFLVGREDTWNPGKSSKDYFEHWEKTGNVPKANYDLKTQTTLPITPGMLKYQVELPSGEHLKSGFETLKKEKSHGFFFPADVDDSLKKDYKNRSSYSSYQYAFPLQQSVMKDKGTTGSKRAFEYEYVTDLFFTSKYTGYMVGTPYTQKVKQHFVKGTSIPSHSSLMKEGEQKIQSSFKEDTGEAFVDEVLYTKSESEIQRLQRYAIPVSPTSPLKPKETYKNHIVLENMGLSDLIFEYDQSFKFNHYLFGSGADEAWIIEQPESKVKLDHLKPTDIHTIIIEHDNKKQMLDLILDRPKEKLHKFRVTDRAFIPKIESIVGDL</sequence>
<dbReference type="InterPro" id="IPR013783">
    <property type="entry name" value="Ig-like_fold"/>
</dbReference>
<dbReference type="Gene3D" id="2.60.40.10">
    <property type="entry name" value="Immunoglobulins"/>
    <property type="match status" value="1"/>
</dbReference>
<evidence type="ECO:0000256" key="2">
    <source>
        <dbReference type="SAM" id="SignalP"/>
    </source>
</evidence>
<feature type="region of interest" description="Disordered" evidence="1">
    <location>
        <begin position="251"/>
        <end position="301"/>
    </location>
</feature>
<evidence type="ECO:0000313" key="3">
    <source>
        <dbReference type="EMBL" id="KIL77100.1"/>
    </source>
</evidence>
<keyword evidence="4" id="KW-1185">Reference proteome</keyword>
<evidence type="ECO:0000256" key="1">
    <source>
        <dbReference type="SAM" id="MobiDB-lite"/>
    </source>
</evidence>
<dbReference type="EMBL" id="JXLP01000018">
    <property type="protein sequence ID" value="KIL77100.1"/>
    <property type="molecule type" value="Genomic_DNA"/>
</dbReference>
<gene>
    <name evidence="3" type="ORF">SD77_1852</name>
</gene>
<feature type="signal peptide" evidence="2">
    <location>
        <begin position="1"/>
        <end position="20"/>
    </location>
</feature>